<keyword evidence="6 7" id="KW-0472">Membrane</keyword>
<dbReference type="SMART" id="SM00665">
    <property type="entry name" value="B561"/>
    <property type="match status" value="1"/>
</dbReference>
<dbReference type="SUPFAM" id="SSF49344">
    <property type="entry name" value="CBD9-like"/>
    <property type="match status" value="1"/>
</dbReference>
<evidence type="ECO:0000256" key="7">
    <source>
        <dbReference type="SAM" id="Phobius"/>
    </source>
</evidence>
<feature type="transmembrane region" description="Helical" evidence="7">
    <location>
        <begin position="280"/>
        <end position="302"/>
    </location>
</feature>
<name>A0A9W4ILD6_9EURO</name>
<feature type="domain" description="Cytochrome b561" evidence="10">
    <location>
        <begin position="217"/>
        <end position="339"/>
    </location>
</feature>
<keyword evidence="2" id="KW-0813">Transport</keyword>
<dbReference type="PANTHER" id="PTHR47797">
    <property type="entry name" value="DEHYDROGENASE, PUTATIVE (AFU_ORTHOLOGUE AFUA_8G05805)-RELATED"/>
    <property type="match status" value="1"/>
</dbReference>
<evidence type="ECO:0000313" key="12">
    <source>
        <dbReference type="Proteomes" id="UP001152592"/>
    </source>
</evidence>
<feature type="chain" id="PRO_5040854580" description="Cellobiose dehydrogenase" evidence="8">
    <location>
        <begin position="17"/>
        <end position="378"/>
    </location>
</feature>
<protein>
    <recommendedName>
        <fullName evidence="13">Cellobiose dehydrogenase</fullName>
    </recommendedName>
</protein>
<dbReference type="Gene3D" id="1.20.120.1770">
    <property type="match status" value="1"/>
</dbReference>
<feature type="transmembrane region" description="Helical" evidence="7">
    <location>
        <begin position="322"/>
        <end position="342"/>
    </location>
</feature>
<evidence type="ECO:0000256" key="4">
    <source>
        <dbReference type="ARBA" id="ARBA00022982"/>
    </source>
</evidence>
<feature type="transmembrane region" description="Helical" evidence="7">
    <location>
        <begin position="252"/>
        <end position="274"/>
    </location>
</feature>
<comment type="subcellular location">
    <subcellularLocation>
        <location evidence="1">Membrane</location>
    </subcellularLocation>
</comment>
<evidence type="ECO:0000256" key="3">
    <source>
        <dbReference type="ARBA" id="ARBA00022692"/>
    </source>
</evidence>
<evidence type="ECO:0000259" key="10">
    <source>
        <dbReference type="SMART" id="SM00665"/>
    </source>
</evidence>
<dbReference type="Pfam" id="PF16010">
    <property type="entry name" value="CDH-cyt"/>
    <property type="match status" value="1"/>
</dbReference>
<dbReference type="Pfam" id="PF03188">
    <property type="entry name" value="Cytochrom_B561"/>
    <property type="match status" value="1"/>
</dbReference>
<accession>A0A9W4ILD6</accession>
<keyword evidence="8" id="KW-0732">Signal</keyword>
<evidence type="ECO:0000256" key="2">
    <source>
        <dbReference type="ARBA" id="ARBA00022448"/>
    </source>
</evidence>
<dbReference type="Gene3D" id="2.60.40.1210">
    <property type="entry name" value="Cellobiose dehydrogenase, cytochrome domain"/>
    <property type="match status" value="1"/>
</dbReference>
<organism evidence="11 12">
    <name type="scientific">Penicillium salamii</name>
    <dbReference type="NCBI Taxonomy" id="1612424"/>
    <lineage>
        <taxon>Eukaryota</taxon>
        <taxon>Fungi</taxon>
        <taxon>Dikarya</taxon>
        <taxon>Ascomycota</taxon>
        <taxon>Pezizomycotina</taxon>
        <taxon>Eurotiomycetes</taxon>
        <taxon>Eurotiomycetidae</taxon>
        <taxon>Eurotiales</taxon>
        <taxon>Aspergillaceae</taxon>
        <taxon>Penicillium</taxon>
    </lineage>
</organism>
<keyword evidence="4" id="KW-0249">Electron transport</keyword>
<reference evidence="11" key="1">
    <citation type="submission" date="2021-07" db="EMBL/GenBank/DDBJ databases">
        <authorList>
            <person name="Branca A.L. A."/>
        </authorList>
    </citation>
    <scope>NUCLEOTIDE SEQUENCE</scope>
</reference>
<proteinExistence type="predicted"/>
<dbReference type="GO" id="GO:0016020">
    <property type="term" value="C:membrane"/>
    <property type="evidence" value="ECO:0007669"/>
    <property type="project" value="UniProtKB-SubCell"/>
</dbReference>
<feature type="transmembrane region" description="Helical" evidence="7">
    <location>
        <begin position="348"/>
        <end position="370"/>
    </location>
</feature>
<feature type="domain" description="DOMON" evidence="9">
    <location>
        <begin position="59"/>
        <end position="148"/>
    </location>
</feature>
<evidence type="ECO:0008006" key="13">
    <source>
        <dbReference type="Google" id="ProtNLM"/>
    </source>
</evidence>
<sequence>MIRYTFAWLWAIPVLAQVHSFHPRGHDDITYSINVPDETSKSGSGPMFIQMNTTSQVQWLALGQGRQMAGANMFIVYTSGNNVTVSPRSGVGEIQPLYNKNAQITILNGSGVHDGVTTASFRCDSCIKWTGGSENLKSSSSSWIWALKEGQSLSSTSVSENIVHHDDSGVVSVDLTKATGGSSENPFAQLSQTSVSSAEEDPTSAAIQNTINRKKTAHAVLMVLAFVIMFPFFALGLHVLPSKWTVNIHGTFQLLTLLVTIAGLGVGVSLARQIRLVDSYHAIIGMIVVASLVLFQPAMGVLQHRYFRKTGGKGIFAYTHRWFGRTMIILGVINAGLGFKLAQGPRGAIIATSVVAGIIGVFYIAVVSWVGRPRRRLA</sequence>
<dbReference type="CDD" id="cd08760">
    <property type="entry name" value="Cyt_b561_FRRS1_like"/>
    <property type="match status" value="1"/>
</dbReference>
<feature type="signal peptide" evidence="8">
    <location>
        <begin position="1"/>
        <end position="16"/>
    </location>
</feature>
<dbReference type="PANTHER" id="PTHR47797:SF1">
    <property type="entry name" value="CYTOCHROME B561 DOMAIN-CONTAINING PROTEIN-RELATED"/>
    <property type="match status" value="1"/>
</dbReference>
<gene>
    <name evidence="11" type="ORF">PSALAMII_LOCUS1914</name>
</gene>
<dbReference type="InterPro" id="IPR006593">
    <property type="entry name" value="Cyt_b561/ferric_Rdtase_TM"/>
</dbReference>
<dbReference type="SMART" id="SM00664">
    <property type="entry name" value="DoH"/>
    <property type="match status" value="1"/>
</dbReference>
<dbReference type="AlphaFoldDB" id="A0A9W4ILD6"/>
<comment type="caution">
    <text evidence="11">The sequence shown here is derived from an EMBL/GenBank/DDBJ whole genome shotgun (WGS) entry which is preliminary data.</text>
</comment>
<dbReference type="EMBL" id="CAJVPD010000088">
    <property type="protein sequence ID" value="CAG8303953.1"/>
    <property type="molecule type" value="Genomic_DNA"/>
</dbReference>
<dbReference type="InterPro" id="IPR005018">
    <property type="entry name" value="DOMON_domain"/>
</dbReference>
<dbReference type="InterPro" id="IPR015920">
    <property type="entry name" value="Cellobiose_DH-like_cyt"/>
</dbReference>
<feature type="transmembrane region" description="Helical" evidence="7">
    <location>
        <begin position="219"/>
        <end position="240"/>
    </location>
</feature>
<evidence type="ECO:0000256" key="6">
    <source>
        <dbReference type="ARBA" id="ARBA00023136"/>
    </source>
</evidence>
<evidence type="ECO:0000256" key="5">
    <source>
        <dbReference type="ARBA" id="ARBA00022989"/>
    </source>
</evidence>
<evidence type="ECO:0000256" key="8">
    <source>
        <dbReference type="SAM" id="SignalP"/>
    </source>
</evidence>
<dbReference type="CDD" id="cd09630">
    <property type="entry name" value="CDH_like_cytochrome"/>
    <property type="match status" value="1"/>
</dbReference>
<dbReference type="Proteomes" id="UP001152592">
    <property type="component" value="Unassembled WGS sequence"/>
</dbReference>
<keyword evidence="5 7" id="KW-1133">Transmembrane helix</keyword>
<evidence type="ECO:0000259" key="9">
    <source>
        <dbReference type="SMART" id="SM00664"/>
    </source>
</evidence>
<evidence type="ECO:0000313" key="11">
    <source>
        <dbReference type="EMBL" id="CAG8303953.1"/>
    </source>
</evidence>
<dbReference type="OrthoDB" id="2245989at2759"/>
<keyword evidence="3 7" id="KW-0812">Transmembrane</keyword>
<evidence type="ECO:0000256" key="1">
    <source>
        <dbReference type="ARBA" id="ARBA00004370"/>
    </source>
</evidence>